<comment type="caution">
    <text evidence="2">The sequence shown here is derived from an EMBL/GenBank/DDBJ whole genome shotgun (WGS) entry which is preliminary data.</text>
</comment>
<name>A0A016W8Y8_9BILA</name>
<evidence type="ECO:0008006" key="4">
    <source>
        <dbReference type="Google" id="ProtNLM"/>
    </source>
</evidence>
<accession>A0A016W8Y8</accession>
<protein>
    <recommendedName>
        <fullName evidence="4">Reverse transcriptase domain-containing protein</fullName>
    </recommendedName>
</protein>
<evidence type="ECO:0000256" key="1">
    <source>
        <dbReference type="SAM" id="MobiDB-lite"/>
    </source>
</evidence>
<organism evidence="2 3">
    <name type="scientific">Ancylostoma ceylanicum</name>
    <dbReference type="NCBI Taxonomy" id="53326"/>
    <lineage>
        <taxon>Eukaryota</taxon>
        <taxon>Metazoa</taxon>
        <taxon>Ecdysozoa</taxon>
        <taxon>Nematoda</taxon>
        <taxon>Chromadorea</taxon>
        <taxon>Rhabditida</taxon>
        <taxon>Rhabditina</taxon>
        <taxon>Rhabditomorpha</taxon>
        <taxon>Strongyloidea</taxon>
        <taxon>Ancylostomatidae</taxon>
        <taxon>Ancylostomatinae</taxon>
        <taxon>Ancylostoma</taxon>
    </lineage>
</organism>
<sequence>MCSLACVDDIWVTVGRSSGLDERFLSHLKLNTPSCPVFYSLIKTDKLAPDDLRSMSAETYKIRPIISCVGGPADRISWFLSKILSQILHKIPSHLPNTNHFLEQLQSVRSDSDCTIESFDVASLYTNVQNDEALQALSELLNIHGASVQTYGLKKARLLSLIKECPSCNIFKCSGMYFAQCGVTSINGGTTVRQSSAASPALTVERRTSEDGDRSRNVRPQ</sequence>
<feature type="compositionally biased region" description="Basic and acidic residues" evidence="1">
    <location>
        <begin position="204"/>
        <end position="221"/>
    </location>
</feature>
<keyword evidence="3" id="KW-1185">Reference proteome</keyword>
<proteinExistence type="predicted"/>
<dbReference type="Proteomes" id="UP000024635">
    <property type="component" value="Unassembled WGS sequence"/>
</dbReference>
<evidence type="ECO:0000313" key="3">
    <source>
        <dbReference type="Proteomes" id="UP000024635"/>
    </source>
</evidence>
<dbReference type="EMBL" id="JARK01000644">
    <property type="protein sequence ID" value="EYC35478.1"/>
    <property type="molecule type" value="Genomic_DNA"/>
</dbReference>
<dbReference type="PANTHER" id="PTHR21301">
    <property type="entry name" value="REVERSE TRANSCRIPTASE"/>
    <property type="match status" value="1"/>
</dbReference>
<reference evidence="3" key="1">
    <citation type="journal article" date="2015" name="Nat. Genet.">
        <title>The genome and transcriptome of the zoonotic hookworm Ancylostoma ceylanicum identify infection-specific gene families.</title>
        <authorList>
            <person name="Schwarz E.M."/>
            <person name="Hu Y."/>
            <person name="Antoshechkin I."/>
            <person name="Miller M.M."/>
            <person name="Sternberg P.W."/>
            <person name="Aroian R.V."/>
        </authorList>
    </citation>
    <scope>NUCLEOTIDE SEQUENCE</scope>
    <source>
        <strain evidence="3">HY135</strain>
    </source>
</reference>
<gene>
    <name evidence="2" type="primary">Acey_s1044.g3481</name>
    <name evidence="2" type="ORF">Y032_1044g3481</name>
</gene>
<evidence type="ECO:0000313" key="2">
    <source>
        <dbReference type="EMBL" id="EYC35478.1"/>
    </source>
</evidence>
<feature type="region of interest" description="Disordered" evidence="1">
    <location>
        <begin position="196"/>
        <end position="221"/>
    </location>
</feature>
<dbReference type="OrthoDB" id="5862033at2759"/>
<dbReference type="PANTHER" id="PTHR21301:SF10">
    <property type="entry name" value="REVERSE TRANSCRIPTASE DOMAIN-CONTAINING PROTEIN"/>
    <property type="match status" value="1"/>
</dbReference>
<dbReference type="AlphaFoldDB" id="A0A016W8Y8"/>